<evidence type="ECO:0000259" key="1">
    <source>
        <dbReference type="Pfam" id="PF04536"/>
    </source>
</evidence>
<gene>
    <name evidence="2" type="ORF">ACFQNJ_15110</name>
</gene>
<accession>A0ABW2RCL3</accession>
<dbReference type="RefSeq" id="WP_382259075.1">
    <property type="nucleotide sequence ID" value="NZ_JBHTBX010000011.1"/>
</dbReference>
<dbReference type="Pfam" id="PF04536">
    <property type="entry name" value="TPM_phosphatase"/>
    <property type="match status" value="1"/>
</dbReference>
<protein>
    <submittedName>
        <fullName evidence="2">TPM domain-containing protein</fullName>
    </submittedName>
</protein>
<dbReference type="PANTHER" id="PTHR30373:SF8">
    <property type="entry name" value="BLL7265 PROTEIN"/>
    <property type="match status" value="1"/>
</dbReference>
<organism evidence="2 3">
    <name type="scientific">Hydrogenophaga bisanensis</name>
    <dbReference type="NCBI Taxonomy" id="439611"/>
    <lineage>
        <taxon>Bacteria</taxon>
        <taxon>Pseudomonadati</taxon>
        <taxon>Pseudomonadota</taxon>
        <taxon>Betaproteobacteria</taxon>
        <taxon>Burkholderiales</taxon>
        <taxon>Comamonadaceae</taxon>
        <taxon>Hydrogenophaga</taxon>
    </lineage>
</organism>
<dbReference type="Proteomes" id="UP001596495">
    <property type="component" value="Unassembled WGS sequence"/>
</dbReference>
<feature type="domain" description="TPM" evidence="1">
    <location>
        <begin position="34"/>
        <end position="158"/>
    </location>
</feature>
<dbReference type="EMBL" id="JBHTBX010000011">
    <property type="protein sequence ID" value="MFC7435843.1"/>
    <property type="molecule type" value="Genomic_DNA"/>
</dbReference>
<evidence type="ECO:0000313" key="3">
    <source>
        <dbReference type="Proteomes" id="UP001596495"/>
    </source>
</evidence>
<keyword evidence="3" id="KW-1185">Reference proteome</keyword>
<dbReference type="PANTHER" id="PTHR30373">
    <property type="entry name" value="UPF0603 PROTEIN YGCG"/>
    <property type="match status" value="1"/>
</dbReference>
<dbReference type="Gene3D" id="3.10.310.50">
    <property type="match status" value="1"/>
</dbReference>
<reference evidence="3" key="1">
    <citation type="journal article" date="2019" name="Int. J. Syst. Evol. Microbiol.">
        <title>The Global Catalogue of Microorganisms (GCM) 10K type strain sequencing project: providing services to taxonomists for standard genome sequencing and annotation.</title>
        <authorList>
            <consortium name="The Broad Institute Genomics Platform"/>
            <consortium name="The Broad Institute Genome Sequencing Center for Infectious Disease"/>
            <person name="Wu L."/>
            <person name="Ma J."/>
        </authorList>
    </citation>
    <scope>NUCLEOTIDE SEQUENCE [LARGE SCALE GENOMIC DNA]</scope>
    <source>
        <strain evidence="3">CCUG 54518</strain>
    </source>
</reference>
<evidence type="ECO:0000313" key="2">
    <source>
        <dbReference type="EMBL" id="MFC7435843.1"/>
    </source>
</evidence>
<sequence length="183" mass="21164">MGNFREPLWRRWARWWRHRWQADGAAQRAVPPDMADRLRQRVAASERRHSGEICLCVEGSLPERYLWRIGRDASLPEVVRTRALAWFGKLRVWDTDHNNGVLIYLLLAERRIDIVADRGIARLVPPEHWQAVVDRLALRLRQGDVEGGLTEALEEVSALLVQHYPLAEGQANPNELTDQVRVV</sequence>
<name>A0ABW2RCL3_9BURK</name>
<dbReference type="InterPro" id="IPR007621">
    <property type="entry name" value="TPM_dom"/>
</dbReference>
<comment type="caution">
    <text evidence="2">The sequence shown here is derived from an EMBL/GenBank/DDBJ whole genome shotgun (WGS) entry which is preliminary data.</text>
</comment>
<proteinExistence type="predicted"/>